<dbReference type="SUPFAM" id="SSF46785">
    <property type="entry name" value="Winged helix' DNA-binding domain"/>
    <property type="match status" value="1"/>
</dbReference>
<evidence type="ECO:0000256" key="7">
    <source>
        <dbReference type="RuleBase" id="RU003894"/>
    </source>
</evidence>
<dbReference type="FunFam" id="1.10.10.10:FF:000140">
    <property type="entry name" value="Histone H1.0"/>
    <property type="match status" value="1"/>
</dbReference>
<evidence type="ECO:0000313" key="11">
    <source>
        <dbReference type="Proteomes" id="UP001608902"/>
    </source>
</evidence>
<keyword evidence="11" id="KW-1185">Reference proteome</keyword>
<dbReference type="Pfam" id="PF00538">
    <property type="entry name" value="Linker_histone"/>
    <property type="match status" value="1"/>
</dbReference>
<dbReference type="Proteomes" id="UP001608902">
    <property type="component" value="Unassembled WGS sequence"/>
</dbReference>
<gene>
    <name evidence="10" type="ORF">AB6A40_003128</name>
</gene>
<dbReference type="GO" id="GO:0005694">
    <property type="term" value="C:chromosome"/>
    <property type="evidence" value="ECO:0007669"/>
    <property type="project" value="UniProtKB-SubCell"/>
</dbReference>
<feature type="compositionally biased region" description="Basic residues" evidence="8">
    <location>
        <begin position="140"/>
        <end position="149"/>
    </location>
</feature>
<name>A0ABD6EE65_9BILA</name>
<proteinExistence type="inferred from homology"/>
<reference evidence="10 11" key="1">
    <citation type="submission" date="2024-08" db="EMBL/GenBank/DDBJ databases">
        <title>Gnathostoma spinigerum genome.</title>
        <authorList>
            <person name="Gonzalez-Bertolin B."/>
            <person name="Monzon S."/>
            <person name="Zaballos A."/>
            <person name="Jimenez P."/>
            <person name="Dekumyoy P."/>
            <person name="Varona S."/>
            <person name="Cuesta I."/>
            <person name="Sumanam S."/>
            <person name="Adisakwattana P."/>
            <person name="Gasser R.B."/>
            <person name="Hernandez-Gonzalez A."/>
            <person name="Young N.D."/>
            <person name="Perteguer M.J."/>
        </authorList>
    </citation>
    <scope>NUCLEOTIDE SEQUENCE [LARGE SCALE GENOMIC DNA]</scope>
    <source>
        <strain evidence="10">AL3</strain>
        <tissue evidence="10">Liver</tissue>
    </source>
</reference>
<dbReference type="Gene3D" id="1.10.10.10">
    <property type="entry name" value="Winged helix-like DNA-binding domain superfamily/Winged helix DNA-binding domain"/>
    <property type="match status" value="1"/>
</dbReference>
<evidence type="ECO:0000256" key="4">
    <source>
        <dbReference type="ARBA" id="ARBA00022990"/>
    </source>
</evidence>
<dbReference type="PANTHER" id="PTHR11467">
    <property type="entry name" value="HISTONE H1"/>
    <property type="match status" value="1"/>
</dbReference>
<evidence type="ECO:0000256" key="2">
    <source>
        <dbReference type="ARBA" id="ARBA00004286"/>
    </source>
</evidence>
<keyword evidence="4" id="KW-0007">Acetylation</keyword>
<comment type="subcellular location">
    <subcellularLocation>
        <location evidence="2">Chromosome</location>
    </subcellularLocation>
    <subcellularLocation>
        <location evidence="1 7">Nucleus</location>
    </subcellularLocation>
</comment>
<keyword evidence="5 7" id="KW-0238">DNA-binding</keyword>
<dbReference type="EMBL" id="JBGFUD010001534">
    <property type="protein sequence ID" value="MFH4976419.1"/>
    <property type="molecule type" value="Genomic_DNA"/>
</dbReference>
<dbReference type="AlphaFoldDB" id="A0ABD6EE65"/>
<feature type="compositionally biased region" description="Low complexity" evidence="8">
    <location>
        <begin position="36"/>
        <end position="51"/>
    </location>
</feature>
<dbReference type="GO" id="GO:0003677">
    <property type="term" value="F:DNA binding"/>
    <property type="evidence" value="ECO:0007669"/>
    <property type="project" value="UniProtKB-KW"/>
</dbReference>
<dbReference type="PRINTS" id="PR00624">
    <property type="entry name" value="HISTONEH5"/>
</dbReference>
<dbReference type="CDD" id="cd00073">
    <property type="entry name" value="H15"/>
    <property type="match status" value="1"/>
</dbReference>
<evidence type="ECO:0000256" key="1">
    <source>
        <dbReference type="ARBA" id="ARBA00004123"/>
    </source>
</evidence>
<dbReference type="PANTHER" id="PTHR11467:SF36">
    <property type="entry name" value="HISTONE 24-RELATED"/>
    <property type="match status" value="1"/>
</dbReference>
<feature type="compositionally biased region" description="Polar residues" evidence="8">
    <location>
        <begin position="1"/>
        <end position="13"/>
    </location>
</feature>
<dbReference type="InterPro" id="IPR036390">
    <property type="entry name" value="WH_DNA-bd_sf"/>
</dbReference>
<comment type="similarity">
    <text evidence="7">Belongs to the histone H1/H5 family.</text>
</comment>
<dbReference type="InterPro" id="IPR005819">
    <property type="entry name" value="H1/H5"/>
</dbReference>
<comment type="caution">
    <text evidence="10">The sequence shown here is derived from an EMBL/GenBank/DDBJ whole genome shotgun (WGS) entry which is preliminary data.</text>
</comment>
<evidence type="ECO:0000256" key="8">
    <source>
        <dbReference type="SAM" id="MobiDB-lite"/>
    </source>
</evidence>
<feature type="domain" description="H15" evidence="9">
    <location>
        <begin position="60"/>
        <end position="136"/>
    </location>
</feature>
<evidence type="ECO:0000256" key="6">
    <source>
        <dbReference type="ARBA" id="ARBA00023242"/>
    </source>
</evidence>
<dbReference type="GO" id="GO:0005634">
    <property type="term" value="C:nucleus"/>
    <property type="evidence" value="ECO:0007669"/>
    <property type="project" value="UniProtKB-SubCell"/>
</dbReference>
<accession>A0ABD6EE65</accession>
<feature type="compositionally biased region" description="Low complexity" evidence="8">
    <location>
        <begin position="150"/>
        <end position="161"/>
    </location>
</feature>
<evidence type="ECO:0000256" key="5">
    <source>
        <dbReference type="ARBA" id="ARBA00023125"/>
    </source>
</evidence>
<organism evidence="10 11">
    <name type="scientific">Gnathostoma spinigerum</name>
    <dbReference type="NCBI Taxonomy" id="75299"/>
    <lineage>
        <taxon>Eukaryota</taxon>
        <taxon>Metazoa</taxon>
        <taxon>Ecdysozoa</taxon>
        <taxon>Nematoda</taxon>
        <taxon>Chromadorea</taxon>
        <taxon>Rhabditida</taxon>
        <taxon>Spirurina</taxon>
        <taxon>Gnathostomatomorpha</taxon>
        <taxon>Gnathostomatoidea</taxon>
        <taxon>Gnathostomatidae</taxon>
        <taxon>Gnathostoma</taxon>
    </lineage>
</organism>
<evidence type="ECO:0000259" key="9">
    <source>
        <dbReference type="PROSITE" id="PS51504"/>
    </source>
</evidence>
<feature type="region of interest" description="Disordered" evidence="8">
    <location>
        <begin position="1"/>
        <end position="63"/>
    </location>
</feature>
<protein>
    <recommendedName>
        <fullName evidence="9">H15 domain-containing protein</fullName>
    </recommendedName>
</protein>
<dbReference type="InterPro" id="IPR036388">
    <property type="entry name" value="WH-like_DNA-bd_sf"/>
</dbReference>
<sequence length="216" mass="22887">MSTEVSGSATVVQTERDVPPTATDAPKKAVARRSKTATTTTTTTNATTAAAKQKERKTSPHPTYNDMIKAAIIELKEKKGSSRAAILKYILQTYKLGDNLSMINARLRVALKRATASGILLQTKGTGAAGSFRLAEGKKPAVKKPKKSTPAKPTTAKSATKQTVSKSTRKATGASKTAMSPKKKKAATPKKMAKPAKSSPKKIPTKKVPRPKKSTT</sequence>
<dbReference type="SMART" id="SM00526">
    <property type="entry name" value="H15"/>
    <property type="match status" value="1"/>
</dbReference>
<evidence type="ECO:0000256" key="3">
    <source>
        <dbReference type="ARBA" id="ARBA00022454"/>
    </source>
</evidence>
<feature type="compositionally biased region" description="Basic residues" evidence="8">
    <location>
        <begin position="181"/>
        <end position="216"/>
    </location>
</feature>
<evidence type="ECO:0000313" key="10">
    <source>
        <dbReference type="EMBL" id="MFH4976419.1"/>
    </source>
</evidence>
<feature type="region of interest" description="Disordered" evidence="8">
    <location>
        <begin position="131"/>
        <end position="216"/>
    </location>
</feature>
<dbReference type="PROSITE" id="PS51504">
    <property type="entry name" value="H15"/>
    <property type="match status" value="1"/>
</dbReference>
<dbReference type="InterPro" id="IPR005818">
    <property type="entry name" value="Histone_H1/H5_H15"/>
</dbReference>
<keyword evidence="6 7" id="KW-0539">Nucleus</keyword>
<keyword evidence="3 7" id="KW-0158">Chromosome</keyword>